<feature type="transmembrane region" description="Helical" evidence="1">
    <location>
        <begin position="92"/>
        <end position="110"/>
    </location>
</feature>
<feature type="transmembrane region" description="Helical" evidence="1">
    <location>
        <begin position="337"/>
        <end position="357"/>
    </location>
</feature>
<feature type="transmembrane region" description="Helical" evidence="1">
    <location>
        <begin position="424"/>
        <end position="441"/>
    </location>
</feature>
<dbReference type="EMBL" id="CP001778">
    <property type="protein sequence ID" value="ADD43516.1"/>
    <property type="molecule type" value="Genomic_DNA"/>
</dbReference>
<evidence type="ECO:0008006" key="4">
    <source>
        <dbReference type="Google" id="ProtNLM"/>
    </source>
</evidence>
<keyword evidence="1" id="KW-0472">Membrane</keyword>
<dbReference type="eggNOG" id="ENOG502Z9Y5">
    <property type="taxonomic scope" value="Bacteria"/>
</dbReference>
<dbReference type="OrthoDB" id="5175362at2"/>
<feature type="transmembrane region" description="Helical" evidence="1">
    <location>
        <begin position="259"/>
        <end position="288"/>
    </location>
</feature>
<evidence type="ECO:0000256" key="1">
    <source>
        <dbReference type="SAM" id="Phobius"/>
    </source>
</evidence>
<keyword evidence="1" id="KW-0812">Transmembrane</keyword>
<keyword evidence="1" id="KW-1133">Transmembrane helix</keyword>
<feature type="transmembrane region" description="Helical" evidence="1">
    <location>
        <begin position="21"/>
        <end position="42"/>
    </location>
</feature>
<dbReference type="RefSeq" id="WP_013019087.1">
    <property type="nucleotide sequence ID" value="NC_013947.1"/>
</dbReference>
<dbReference type="STRING" id="446470.Snas_3860"/>
<accession>D3PYT3</accession>
<keyword evidence="3" id="KW-1185">Reference proteome</keyword>
<reference evidence="2 3" key="1">
    <citation type="journal article" date="2009" name="Stand. Genomic Sci.">
        <title>Complete genome sequence of Stackebrandtia nassauensis type strain (LLR-40K-21).</title>
        <authorList>
            <person name="Munk C."/>
            <person name="Lapidus A."/>
            <person name="Copeland A."/>
            <person name="Jando M."/>
            <person name="Mayilraj S."/>
            <person name="Glavina Del Rio T."/>
            <person name="Nolan M."/>
            <person name="Chen F."/>
            <person name="Lucas S."/>
            <person name="Tice H."/>
            <person name="Cheng J.F."/>
            <person name="Han C."/>
            <person name="Detter J.C."/>
            <person name="Bruce D."/>
            <person name="Goodwin L."/>
            <person name="Chain P."/>
            <person name="Pitluck S."/>
            <person name="Goker M."/>
            <person name="Ovchinikova G."/>
            <person name="Pati A."/>
            <person name="Ivanova N."/>
            <person name="Mavromatis K."/>
            <person name="Chen A."/>
            <person name="Palaniappan K."/>
            <person name="Land M."/>
            <person name="Hauser L."/>
            <person name="Chang Y.J."/>
            <person name="Jeffries C.D."/>
            <person name="Bristow J."/>
            <person name="Eisen J.A."/>
            <person name="Markowitz V."/>
            <person name="Hugenholtz P."/>
            <person name="Kyrpides N.C."/>
            <person name="Klenk H.P."/>
        </authorList>
    </citation>
    <scope>NUCLEOTIDE SEQUENCE [LARGE SCALE GENOMIC DNA]</scope>
    <source>
        <strain evidence="3">DSM 44728 / CIP 108903 / NRRL B-16338 / NBRC 102104 / LLR-40K-21</strain>
    </source>
</reference>
<protein>
    <recommendedName>
        <fullName evidence="4">Integral membrane protein</fullName>
    </recommendedName>
</protein>
<feature type="transmembrane region" description="Helical" evidence="1">
    <location>
        <begin position="177"/>
        <end position="197"/>
    </location>
</feature>
<evidence type="ECO:0000313" key="3">
    <source>
        <dbReference type="Proteomes" id="UP000000844"/>
    </source>
</evidence>
<feature type="transmembrane region" description="Helical" evidence="1">
    <location>
        <begin position="295"/>
        <end position="317"/>
    </location>
</feature>
<evidence type="ECO:0000313" key="2">
    <source>
        <dbReference type="EMBL" id="ADD43516.1"/>
    </source>
</evidence>
<sequence length="443" mass="46496">MAGLQTRNRVQASGVGNRERLDATVWMVLVAAGLLITVLAVALGAQLGTDAPPFLLGYQLEASPGLVAPLLVIVGVLWTVRRRFAVRCHWPSLLALSYVGAFAWLVALSLPHGADGLTRYVRDADGYTPPVNAGSISEILTSLAQPDGHASTAVTGHPPGPAVLLWLLRWLPLSDTAIALVWTALAAATVPLVLLAARSTCGPVAARRMAPLLVLAPYGLWMAVGPDAITAMLGAGALAAACHASHRRCRGWSATGWALLAGVLLAAATMFAYVAAWLGLSMVCLYFARRRPWHNLATGAVTLVPLAWLQAAGFDWVTGLTDAYHGFLGRVEEGRSLWWWIPLSLTVLIIACGPAIVASARKFRNTPAWPFLVGACAAIVFSVVAGIARGGVEQTWLVFFPWLTIAATAPAVQAGRPLPVPARLAALGGLGAVALAAVLISPW</sequence>
<dbReference type="HOGENOM" id="CLU_547202_0_0_11"/>
<name>D3PYT3_STANL</name>
<dbReference type="KEGG" id="sna:Snas_3860"/>
<feature type="transmembrane region" description="Helical" evidence="1">
    <location>
        <begin position="218"/>
        <end position="239"/>
    </location>
</feature>
<dbReference type="Proteomes" id="UP000000844">
    <property type="component" value="Chromosome"/>
</dbReference>
<dbReference type="AlphaFoldDB" id="D3PYT3"/>
<gene>
    <name evidence="2" type="ordered locus">Snas_3860</name>
</gene>
<organism evidence="2 3">
    <name type="scientific">Stackebrandtia nassauensis (strain DSM 44728 / CIP 108903 / NRRL B-16338 / NBRC 102104 / LLR-40K-21)</name>
    <dbReference type="NCBI Taxonomy" id="446470"/>
    <lineage>
        <taxon>Bacteria</taxon>
        <taxon>Bacillati</taxon>
        <taxon>Actinomycetota</taxon>
        <taxon>Actinomycetes</taxon>
        <taxon>Glycomycetales</taxon>
        <taxon>Glycomycetaceae</taxon>
        <taxon>Stackebrandtia</taxon>
    </lineage>
</organism>
<feature type="transmembrane region" description="Helical" evidence="1">
    <location>
        <begin position="62"/>
        <end position="80"/>
    </location>
</feature>
<proteinExistence type="predicted"/>
<feature type="transmembrane region" description="Helical" evidence="1">
    <location>
        <begin position="369"/>
        <end position="388"/>
    </location>
</feature>